<dbReference type="PRINTS" id="PR00455">
    <property type="entry name" value="HTHTETR"/>
</dbReference>
<dbReference type="InterPro" id="IPR001647">
    <property type="entry name" value="HTH_TetR"/>
</dbReference>
<dbReference type="InterPro" id="IPR009057">
    <property type="entry name" value="Homeodomain-like_sf"/>
</dbReference>
<dbReference type="InterPro" id="IPR036271">
    <property type="entry name" value="Tet_transcr_reg_TetR-rel_C_sf"/>
</dbReference>
<keyword evidence="7" id="KW-1185">Reference proteome</keyword>
<sequence length="185" mass="21679">MKKTDELIIKTAEKLFYRTGFSSVGVDDIRDISGCSKTTLYNHFGSKDKLIVEVLKHRDSIFRSKLEDSIKGLNGKNAILEIFKWHKKWFSEVDYNGCLFMRAVEEMRETLPCVSDILMEHKEFVRHLIYSKLEDYSYKESLTNKLMVILEGLINISVVYKNDRDLNEQIEQDTINLMAELLNRN</sequence>
<feature type="DNA-binding region" description="H-T-H motif" evidence="4">
    <location>
        <begin position="25"/>
        <end position="44"/>
    </location>
</feature>
<name>A0ABR7QYG2_9GAMM</name>
<feature type="domain" description="HTH tetR-type" evidence="5">
    <location>
        <begin position="2"/>
        <end position="62"/>
    </location>
</feature>
<dbReference type="RefSeq" id="WP_187755545.1">
    <property type="nucleotide sequence ID" value="NZ_JABURY010000016.1"/>
</dbReference>
<gene>
    <name evidence="6" type="ORF">FcAc13_07235</name>
</gene>
<evidence type="ECO:0000259" key="5">
    <source>
        <dbReference type="PROSITE" id="PS50977"/>
    </source>
</evidence>
<keyword evidence="1" id="KW-0805">Transcription regulation</keyword>
<accession>A0ABR7QYG2</accession>
<dbReference type="EMBL" id="JABURY010000016">
    <property type="protein sequence ID" value="MBC9131101.1"/>
    <property type="molecule type" value="Genomic_DNA"/>
</dbReference>
<keyword evidence="2 4" id="KW-0238">DNA-binding</keyword>
<keyword evidence="3" id="KW-0804">Transcription</keyword>
<dbReference type="SUPFAM" id="SSF48498">
    <property type="entry name" value="Tetracyclin repressor-like, C-terminal domain"/>
    <property type="match status" value="1"/>
</dbReference>
<evidence type="ECO:0000256" key="3">
    <source>
        <dbReference type="ARBA" id="ARBA00023163"/>
    </source>
</evidence>
<dbReference type="PROSITE" id="PS50977">
    <property type="entry name" value="HTH_TETR_2"/>
    <property type="match status" value="1"/>
</dbReference>
<dbReference type="Proteomes" id="UP000651208">
    <property type="component" value="Unassembled WGS sequence"/>
</dbReference>
<dbReference type="PANTHER" id="PTHR47506">
    <property type="entry name" value="TRANSCRIPTIONAL REGULATORY PROTEIN"/>
    <property type="match status" value="1"/>
</dbReference>
<evidence type="ECO:0000256" key="2">
    <source>
        <dbReference type="ARBA" id="ARBA00023125"/>
    </source>
</evidence>
<evidence type="ECO:0000256" key="4">
    <source>
        <dbReference type="PROSITE-ProRule" id="PRU00335"/>
    </source>
</evidence>
<proteinExistence type="predicted"/>
<organism evidence="6 7">
    <name type="scientific">Frischella japonica</name>
    <dbReference type="NCBI Taxonomy" id="2741544"/>
    <lineage>
        <taxon>Bacteria</taxon>
        <taxon>Pseudomonadati</taxon>
        <taxon>Pseudomonadota</taxon>
        <taxon>Gammaproteobacteria</taxon>
        <taxon>Orbales</taxon>
        <taxon>Orbaceae</taxon>
        <taxon>Frischella</taxon>
    </lineage>
</organism>
<dbReference type="Gene3D" id="1.10.357.10">
    <property type="entry name" value="Tetracycline Repressor, domain 2"/>
    <property type="match status" value="1"/>
</dbReference>
<evidence type="ECO:0000313" key="6">
    <source>
        <dbReference type="EMBL" id="MBC9131101.1"/>
    </source>
</evidence>
<evidence type="ECO:0000313" key="7">
    <source>
        <dbReference type="Proteomes" id="UP000651208"/>
    </source>
</evidence>
<dbReference type="SUPFAM" id="SSF46689">
    <property type="entry name" value="Homeodomain-like"/>
    <property type="match status" value="1"/>
</dbReference>
<dbReference type="Pfam" id="PF00440">
    <property type="entry name" value="TetR_N"/>
    <property type="match status" value="1"/>
</dbReference>
<dbReference type="PANTHER" id="PTHR47506:SF6">
    <property type="entry name" value="HTH-TYPE TRANSCRIPTIONAL REPRESSOR NEMR"/>
    <property type="match status" value="1"/>
</dbReference>
<protein>
    <submittedName>
        <fullName evidence="6">TetR/AcrR family transcriptional regulator</fullName>
    </submittedName>
</protein>
<comment type="caution">
    <text evidence="6">The sequence shown here is derived from an EMBL/GenBank/DDBJ whole genome shotgun (WGS) entry which is preliminary data.</text>
</comment>
<evidence type="ECO:0000256" key="1">
    <source>
        <dbReference type="ARBA" id="ARBA00023015"/>
    </source>
</evidence>
<reference evidence="6 7" key="1">
    <citation type="submission" date="2020-06" db="EMBL/GenBank/DDBJ databases">
        <title>Frischella cerana isolated from Apis cerana gut homogenate.</title>
        <authorList>
            <person name="Wolter L.A."/>
            <person name="Suenami S."/>
            <person name="Miyazaki R."/>
        </authorList>
    </citation>
    <scope>NUCLEOTIDE SEQUENCE [LARGE SCALE GENOMIC DNA]</scope>
    <source>
        <strain evidence="6 7">Ac13</strain>
    </source>
</reference>